<sequence>MSENRAWPSSHPEIDVHAVSALNNLAKNTEEVFSKPNGLFEIEVAEIGSQGGVGTEEACLKGENQLQEHLSVYRDHPEPSKYDQGRTKNNHRASFFLLEPTYSWGNLPITHNGATKLLSALQVFPGIHRYIMAFGKKRFPRDEGFGGFDSHVTMNGYGAWMEFESCYLLKYVDRRDDVRQGANPFSIRHAFIYQKVNEDSKRTSHILIRLPGVVKQVLGDSLLSISDKQSVFVTDWTNIHTTCFGSVDGNVRCLINYLDEEITAVFQRVIMAGVEPNKLNEFDALHSTASDLKSLQYLSDQVRRVINLIQVNKLTLEVFQERIRHLESITPLASSQANSLRVFLSKLSQFQKEHKFSLLNASALLERAKATSEQLRDTVSVRNGEFNKISTEMTSRNTTAIVDLSHKSGREAHVVKTLTVLALVYVPASYVADFLQMGFISIKQETPMQWSATADLKLYAVLAIPLITFTMLIYAFVELAHRSKNKEQGLNGSHIV</sequence>
<reference evidence="3" key="1">
    <citation type="journal article" date="2021" name="Nat. Commun.">
        <title>Genetic determinants of endophytism in the Arabidopsis root mycobiome.</title>
        <authorList>
            <person name="Mesny F."/>
            <person name="Miyauchi S."/>
            <person name="Thiergart T."/>
            <person name="Pickel B."/>
            <person name="Atanasova L."/>
            <person name="Karlsson M."/>
            <person name="Huettel B."/>
            <person name="Barry K.W."/>
            <person name="Haridas S."/>
            <person name="Chen C."/>
            <person name="Bauer D."/>
            <person name="Andreopoulos W."/>
            <person name="Pangilinan J."/>
            <person name="LaButti K."/>
            <person name="Riley R."/>
            <person name="Lipzen A."/>
            <person name="Clum A."/>
            <person name="Drula E."/>
            <person name="Henrissat B."/>
            <person name="Kohler A."/>
            <person name="Grigoriev I.V."/>
            <person name="Martin F.M."/>
            <person name="Hacquard S."/>
        </authorList>
    </citation>
    <scope>NUCLEOTIDE SEQUENCE</scope>
    <source>
        <strain evidence="3">MPI-SDFR-AT-0068</strain>
    </source>
</reference>
<accession>A0A8K0WB77</accession>
<keyword evidence="4" id="KW-1185">Reference proteome</keyword>
<dbReference type="InterPro" id="IPR058257">
    <property type="entry name" value="CorA-like_dom"/>
</dbReference>
<dbReference type="AlphaFoldDB" id="A0A8K0WB77"/>
<keyword evidence="1" id="KW-0812">Transmembrane</keyword>
<comment type="caution">
    <text evidence="3">The sequence shown here is derived from an EMBL/GenBank/DDBJ whole genome shotgun (WGS) entry which is preliminary data.</text>
</comment>
<dbReference type="OrthoDB" id="5392974at2759"/>
<organism evidence="3 4">
    <name type="scientific">Fusarium tricinctum</name>
    <dbReference type="NCBI Taxonomy" id="61284"/>
    <lineage>
        <taxon>Eukaryota</taxon>
        <taxon>Fungi</taxon>
        <taxon>Dikarya</taxon>
        <taxon>Ascomycota</taxon>
        <taxon>Pezizomycotina</taxon>
        <taxon>Sordariomycetes</taxon>
        <taxon>Hypocreomycetidae</taxon>
        <taxon>Hypocreales</taxon>
        <taxon>Nectriaceae</taxon>
        <taxon>Fusarium</taxon>
        <taxon>Fusarium tricinctum species complex</taxon>
    </lineage>
</organism>
<evidence type="ECO:0000313" key="3">
    <source>
        <dbReference type="EMBL" id="KAH7245092.1"/>
    </source>
</evidence>
<dbReference type="Pfam" id="PF26616">
    <property type="entry name" value="CorA-like"/>
    <property type="match status" value="1"/>
</dbReference>
<dbReference type="Gene3D" id="1.20.58.340">
    <property type="entry name" value="Magnesium transport protein CorA, transmembrane region"/>
    <property type="match status" value="1"/>
</dbReference>
<name>A0A8K0WB77_9HYPO</name>
<dbReference type="Proteomes" id="UP000813427">
    <property type="component" value="Unassembled WGS sequence"/>
</dbReference>
<protein>
    <recommendedName>
        <fullName evidence="2">CorA-like transporter domain-containing protein</fullName>
    </recommendedName>
</protein>
<evidence type="ECO:0000259" key="2">
    <source>
        <dbReference type="Pfam" id="PF26616"/>
    </source>
</evidence>
<dbReference type="EMBL" id="JAGPXF010000004">
    <property type="protein sequence ID" value="KAH7245092.1"/>
    <property type="molecule type" value="Genomic_DNA"/>
</dbReference>
<feature type="transmembrane region" description="Helical" evidence="1">
    <location>
        <begin position="458"/>
        <end position="477"/>
    </location>
</feature>
<evidence type="ECO:0000256" key="1">
    <source>
        <dbReference type="SAM" id="Phobius"/>
    </source>
</evidence>
<proteinExistence type="predicted"/>
<keyword evidence="1" id="KW-0472">Membrane</keyword>
<gene>
    <name evidence="3" type="ORF">BKA59DRAFT_555117</name>
</gene>
<keyword evidence="1" id="KW-1133">Transmembrane helix</keyword>
<evidence type="ECO:0000313" key="4">
    <source>
        <dbReference type="Proteomes" id="UP000813427"/>
    </source>
</evidence>
<feature type="domain" description="CorA-like transporter" evidence="2">
    <location>
        <begin position="22"/>
        <end position="227"/>
    </location>
</feature>